<dbReference type="CDD" id="cd01948">
    <property type="entry name" value="EAL"/>
    <property type="match status" value="1"/>
</dbReference>
<dbReference type="InterPro" id="IPR000160">
    <property type="entry name" value="GGDEF_dom"/>
</dbReference>
<proteinExistence type="predicted"/>
<feature type="compositionally biased region" description="Low complexity" evidence="1">
    <location>
        <begin position="483"/>
        <end position="495"/>
    </location>
</feature>
<dbReference type="Gene3D" id="3.20.20.450">
    <property type="entry name" value="EAL domain"/>
    <property type="match status" value="1"/>
</dbReference>
<dbReference type="InterPro" id="IPR035919">
    <property type="entry name" value="EAL_sf"/>
</dbReference>
<feature type="domain" description="GGDEF" evidence="3">
    <location>
        <begin position="93"/>
        <end position="214"/>
    </location>
</feature>
<dbReference type="GO" id="GO:0071111">
    <property type="term" value="F:cyclic-guanylate-specific phosphodiesterase activity"/>
    <property type="evidence" value="ECO:0007669"/>
    <property type="project" value="InterPro"/>
</dbReference>
<evidence type="ECO:0000313" key="5">
    <source>
        <dbReference type="Proteomes" id="UP000323522"/>
    </source>
</evidence>
<dbReference type="SUPFAM" id="SSF55073">
    <property type="entry name" value="Nucleotide cyclase"/>
    <property type="match status" value="1"/>
</dbReference>
<dbReference type="InterPro" id="IPR050706">
    <property type="entry name" value="Cyclic-di-GMP_PDE-like"/>
</dbReference>
<dbReference type="SMART" id="SM00267">
    <property type="entry name" value="GGDEF"/>
    <property type="match status" value="1"/>
</dbReference>
<evidence type="ECO:0000256" key="1">
    <source>
        <dbReference type="SAM" id="MobiDB-lite"/>
    </source>
</evidence>
<name>A0A5C1PXX6_9BURK</name>
<dbReference type="SUPFAM" id="SSF141868">
    <property type="entry name" value="EAL domain-like"/>
    <property type="match status" value="1"/>
</dbReference>
<sequence length="516" mass="53589">MPPPPRPASGTQGQERPGLLPWLASLSTGNRRNLDLMNQLRIVVMEDGPLQEQDHDATLRHLGLIDARTGLPHRDLLLDRLGQAVASVSRGGAAFALMCIGISVLPGPPGPSRAEPEALRDEFAHQLLAMSRHTDSFALSGPDEFLALIPGNPSVGGLMTMGQKMAAGFAGRLQVHIGVALCPRHAADAGVLLQQACAALEQARGAQVITALYEPRGLGTASRCEPAPEPEDEACTPGFVPVIDLQEGGLLRLQIVAGAGGPGSGSSTDFAPTSIGAPPRQDRSQQQHQLLGLLDRALQAASGWRRQGLKVRLSLPLPGRLLDEPTLAPALLALLDRHRWPAPDLTVEARSAAIMQRGAEVIEALSSAGVPLSIDDEGDGMALHLAMAAPASVAELKFDSTSLGLLRSEAQRIAVVRALVALAQGWQARVVATGVDDLLTRAWLAELGCDAAQGPACGRELPADQVPAWCAGRSGPPGLSTNTAATQATMPASAAGSRLAHGQSGGASAAEGSRPR</sequence>
<reference evidence="4 5" key="1">
    <citation type="submission" date="2019-02" db="EMBL/GenBank/DDBJ databases">
        <title>Complete Genome Sequence and Methylome Analysis of Sphaerotilus natans subsp. sulfidivorans D-507.</title>
        <authorList>
            <person name="Fomenkov A."/>
            <person name="Gridneva E."/>
            <person name="Smolyakov D."/>
            <person name="Dubinina G."/>
            <person name="Vincze T."/>
            <person name="Grabovich M."/>
            <person name="Roberts R.J."/>
        </authorList>
    </citation>
    <scope>NUCLEOTIDE SEQUENCE [LARGE SCALE GENOMIC DNA]</scope>
    <source>
        <strain evidence="4 5">D-507</strain>
    </source>
</reference>
<dbReference type="Gene3D" id="3.30.70.270">
    <property type="match status" value="1"/>
</dbReference>
<dbReference type="EMBL" id="CP035708">
    <property type="protein sequence ID" value="QEN00118.1"/>
    <property type="molecule type" value="Genomic_DNA"/>
</dbReference>
<evidence type="ECO:0000313" key="4">
    <source>
        <dbReference type="EMBL" id="QEN00118.1"/>
    </source>
</evidence>
<evidence type="ECO:0000259" key="3">
    <source>
        <dbReference type="PROSITE" id="PS50887"/>
    </source>
</evidence>
<dbReference type="InterPro" id="IPR043128">
    <property type="entry name" value="Rev_trsase/Diguanyl_cyclase"/>
</dbReference>
<gene>
    <name evidence="4" type="ORF">EWH46_04530</name>
</gene>
<feature type="domain" description="EAL" evidence="2">
    <location>
        <begin position="217"/>
        <end position="474"/>
    </location>
</feature>
<evidence type="ECO:0000259" key="2">
    <source>
        <dbReference type="PROSITE" id="PS50883"/>
    </source>
</evidence>
<feature type="compositionally biased region" description="Low complexity" evidence="1">
    <location>
        <begin position="506"/>
        <end position="516"/>
    </location>
</feature>
<accession>A0A5C1PXX6</accession>
<dbReference type="PROSITE" id="PS50887">
    <property type="entry name" value="GGDEF"/>
    <property type="match status" value="1"/>
</dbReference>
<feature type="region of interest" description="Disordered" evidence="1">
    <location>
        <begin position="262"/>
        <end position="284"/>
    </location>
</feature>
<dbReference type="AlphaFoldDB" id="A0A5C1PXX6"/>
<organism evidence="4 5">
    <name type="scientific">Sphaerotilus sulfidivorans</name>
    <dbReference type="NCBI Taxonomy" id="639200"/>
    <lineage>
        <taxon>Bacteria</taxon>
        <taxon>Pseudomonadati</taxon>
        <taxon>Pseudomonadota</taxon>
        <taxon>Betaproteobacteria</taxon>
        <taxon>Burkholderiales</taxon>
        <taxon>Sphaerotilaceae</taxon>
        <taxon>Sphaerotilus</taxon>
    </lineage>
</organism>
<dbReference type="Pfam" id="PF00563">
    <property type="entry name" value="EAL"/>
    <property type="match status" value="1"/>
</dbReference>
<dbReference type="OrthoDB" id="7245672at2"/>
<feature type="region of interest" description="Disordered" evidence="1">
    <location>
        <begin position="480"/>
        <end position="516"/>
    </location>
</feature>
<dbReference type="InterPro" id="IPR029787">
    <property type="entry name" value="Nucleotide_cyclase"/>
</dbReference>
<dbReference type="Proteomes" id="UP000323522">
    <property type="component" value="Chromosome"/>
</dbReference>
<dbReference type="PROSITE" id="PS50883">
    <property type="entry name" value="EAL"/>
    <property type="match status" value="1"/>
</dbReference>
<dbReference type="InterPro" id="IPR001633">
    <property type="entry name" value="EAL_dom"/>
</dbReference>
<dbReference type="KEGG" id="snn:EWH46_04530"/>
<dbReference type="SMART" id="SM00052">
    <property type="entry name" value="EAL"/>
    <property type="match status" value="1"/>
</dbReference>
<dbReference type="PANTHER" id="PTHR33121">
    <property type="entry name" value="CYCLIC DI-GMP PHOSPHODIESTERASE PDEF"/>
    <property type="match status" value="1"/>
</dbReference>
<dbReference type="PANTHER" id="PTHR33121:SF70">
    <property type="entry name" value="SIGNALING PROTEIN YKOW"/>
    <property type="match status" value="1"/>
</dbReference>
<protein>
    <submittedName>
        <fullName evidence="4">GGDEF domain-containing protein</fullName>
    </submittedName>
</protein>